<dbReference type="InterPro" id="IPR039249">
    <property type="entry name" value="GPATCH11"/>
</dbReference>
<dbReference type="SMART" id="SM00443">
    <property type="entry name" value="G_patch"/>
    <property type="match status" value="1"/>
</dbReference>
<comment type="similarity">
    <text evidence="1">Belongs to the GPATCH11 family.</text>
</comment>
<feature type="compositionally biased region" description="Basic and acidic residues" evidence="4">
    <location>
        <begin position="123"/>
        <end position="171"/>
    </location>
</feature>
<evidence type="ECO:0000313" key="7">
    <source>
        <dbReference type="RefSeq" id="XP_018496027.1"/>
    </source>
</evidence>
<gene>
    <name evidence="7" type="primary">LOC100908420</name>
</gene>
<name>A0AAJ7L522_9ACAR</name>
<dbReference type="GO" id="GO:0000776">
    <property type="term" value="C:kinetochore"/>
    <property type="evidence" value="ECO:0007669"/>
    <property type="project" value="TreeGrafter"/>
</dbReference>
<feature type="compositionally biased region" description="Acidic residues" evidence="4">
    <location>
        <begin position="198"/>
        <end position="224"/>
    </location>
</feature>
<dbReference type="RefSeq" id="XP_018496027.1">
    <property type="nucleotide sequence ID" value="XM_018640511.1"/>
</dbReference>
<dbReference type="InterPro" id="IPR000467">
    <property type="entry name" value="G_patch_dom"/>
</dbReference>
<feature type="region of interest" description="Disordered" evidence="4">
    <location>
        <begin position="1"/>
        <end position="38"/>
    </location>
</feature>
<proteinExistence type="inferred from homology"/>
<organism evidence="6 7">
    <name type="scientific">Galendromus occidentalis</name>
    <name type="common">western predatory mite</name>
    <dbReference type="NCBI Taxonomy" id="34638"/>
    <lineage>
        <taxon>Eukaryota</taxon>
        <taxon>Metazoa</taxon>
        <taxon>Ecdysozoa</taxon>
        <taxon>Arthropoda</taxon>
        <taxon>Chelicerata</taxon>
        <taxon>Arachnida</taxon>
        <taxon>Acari</taxon>
        <taxon>Parasitiformes</taxon>
        <taxon>Mesostigmata</taxon>
        <taxon>Gamasina</taxon>
        <taxon>Phytoseioidea</taxon>
        <taxon>Phytoseiidae</taxon>
        <taxon>Typhlodrominae</taxon>
        <taxon>Galendromus</taxon>
    </lineage>
</organism>
<dbReference type="GO" id="GO:0003676">
    <property type="term" value="F:nucleic acid binding"/>
    <property type="evidence" value="ECO:0007669"/>
    <property type="project" value="InterPro"/>
</dbReference>
<feature type="region of interest" description="Disordered" evidence="4">
    <location>
        <begin position="114"/>
        <end position="173"/>
    </location>
</feature>
<feature type="domain" description="G-patch" evidence="5">
    <location>
        <begin position="72"/>
        <end position="124"/>
    </location>
</feature>
<keyword evidence="6" id="KW-1185">Reference proteome</keyword>
<dbReference type="GeneID" id="100908420"/>
<feature type="region of interest" description="Disordered" evidence="4">
    <location>
        <begin position="187"/>
        <end position="226"/>
    </location>
</feature>
<dbReference type="InterPro" id="IPR025239">
    <property type="entry name" value="DUF4187"/>
</dbReference>
<dbReference type="KEGG" id="goe:100908420"/>
<evidence type="ECO:0000256" key="1">
    <source>
        <dbReference type="ARBA" id="ARBA00007140"/>
    </source>
</evidence>
<evidence type="ECO:0000256" key="4">
    <source>
        <dbReference type="SAM" id="MobiDB-lite"/>
    </source>
</evidence>
<feature type="compositionally biased region" description="Basic and acidic residues" evidence="4">
    <location>
        <begin position="11"/>
        <end position="23"/>
    </location>
</feature>
<evidence type="ECO:0000256" key="2">
    <source>
        <dbReference type="ARBA" id="ARBA00021978"/>
    </source>
</evidence>
<dbReference type="Pfam" id="PF13821">
    <property type="entry name" value="DUF4187"/>
    <property type="match status" value="1"/>
</dbReference>
<evidence type="ECO:0000313" key="6">
    <source>
        <dbReference type="Proteomes" id="UP000694867"/>
    </source>
</evidence>
<feature type="compositionally biased region" description="Acidic residues" evidence="4">
    <location>
        <begin position="1"/>
        <end position="10"/>
    </location>
</feature>
<evidence type="ECO:0000259" key="5">
    <source>
        <dbReference type="PROSITE" id="PS50174"/>
    </source>
</evidence>
<dbReference type="SMART" id="SM01173">
    <property type="entry name" value="DUF4187"/>
    <property type="match status" value="1"/>
</dbReference>
<dbReference type="AlphaFoldDB" id="A0AAJ7L522"/>
<dbReference type="PROSITE" id="PS50174">
    <property type="entry name" value="G_PATCH"/>
    <property type="match status" value="1"/>
</dbReference>
<protein>
    <recommendedName>
        <fullName evidence="2">G patch domain-containing protein 11</fullName>
    </recommendedName>
    <alternativeName>
        <fullName evidence="3">Coiled-coil domain-containing protein 75</fullName>
    </alternativeName>
</protein>
<reference evidence="7" key="1">
    <citation type="submission" date="2025-08" db="UniProtKB">
        <authorList>
            <consortium name="RefSeq"/>
        </authorList>
    </citation>
    <scope>IDENTIFICATION</scope>
</reference>
<dbReference type="PANTHER" id="PTHR21032">
    <property type="entry name" value="G PATCH DOMAIN-CONTAINING PROTEIN 11"/>
    <property type="match status" value="1"/>
</dbReference>
<dbReference type="PANTHER" id="PTHR21032:SF0">
    <property type="entry name" value="G PATCH DOMAIN-CONTAINING PROTEIN 11"/>
    <property type="match status" value="1"/>
</dbReference>
<accession>A0AAJ7L522</accession>
<dbReference type="Proteomes" id="UP000694867">
    <property type="component" value="Unplaced"/>
</dbReference>
<dbReference type="Pfam" id="PF01585">
    <property type="entry name" value="G-patch"/>
    <property type="match status" value="1"/>
</dbReference>
<evidence type="ECO:0000256" key="3">
    <source>
        <dbReference type="ARBA" id="ARBA00030688"/>
    </source>
</evidence>
<sequence>MASEDEEDDYMSDKILQKIEDVRPGVPMKKNQEREFQVSKRKAELNRLNRFKKRHVLEEEQRKEGLSKPIDESNKGFALLSKMGFKPGMSLGTQSTSSPEPALVAPIEVKMKTDGRGGLGMAAKKEESAKERLQKHLEEASKRDCSKMAKNFRKDKQSQYDDRALRGDVQKSQRACRQLELELGLTRPKKKHFWPPQPEEDDDQESSDVNDDDSPNDDEPADESEVLRDLTHHLRFQYFYCIWCGCKYEDSDDLEKSCPGDCREAHDE</sequence>